<dbReference type="EMBL" id="CP024923">
    <property type="protein sequence ID" value="ATY34387.1"/>
    <property type="molecule type" value="Genomic_DNA"/>
</dbReference>
<feature type="signal peptide" evidence="1">
    <location>
        <begin position="1"/>
        <end position="23"/>
    </location>
</feature>
<dbReference type="KEGG" id="sphc:CVN68_02655"/>
<evidence type="ECO:0000313" key="3">
    <source>
        <dbReference type="Proteomes" id="UP000229081"/>
    </source>
</evidence>
<dbReference type="CDD" id="cd08983">
    <property type="entry name" value="GH43_Bt3655-like"/>
    <property type="match status" value="1"/>
</dbReference>
<keyword evidence="3" id="KW-1185">Reference proteome</keyword>
<reference evidence="2 3" key="1">
    <citation type="submission" date="2017-11" db="EMBL/GenBank/DDBJ databases">
        <title>Complete genome sequence of Sphingomonas sp. Strain Cra20, a psychrotolerant potential plant growth promoting rhizobacteria.</title>
        <authorList>
            <person name="Luo Y."/>
        </authorList>
    </citation>
    <scope>NUCLEOTIDE SEQUENCE [LARGE SCALE GENOMIC DNA]</scope>
    <source>
        <strain evidence="2 3">Cra20</strain>
    </source>
</reference>
<dbReference type="Gene3D" id="2.115.10.20">
    <property type="entry name" value="Glycosyl hydrolase domain, family 43"/>
    <property type="match status" value="2"/>
</dbReference>
<gene>
    <name evidence="2" type="ORF">CVN68_02655</name>
</gene>
<feature type="chain" id="PRO_5014707191" evidence="1">
    <location>
        <begin position="24"/>
        <end position="371"/>
    </location>
</feature>
<name>A0A2K8MKI8_9SPHN</name>
<organism evidence="2 3">
    <name type="scientific">Sphingomonas psychrotolerans</name>
    <dbReference type="NCBI Taxonomy" id="1327635"/>
    <lineage>
        <taxon>Bacteria</taxon>
        <taxon>Pseudomonadati</taxon>
        <taxon>Pseudomonadota</taxon>
        <taxon>Alphaproteobacteria</taxon>
        <taxon>Sphingomonadales</taxon>
        <taxon>Sphingomonadaceae</taxon>
        <taxon>Sphingomonas</taxon>
    </lineage>
</organism>
<keyword evidence="1" id="KW-0732">Signal</keyword>
<dbReference type="OrthoDB" id="9758923at2"/>
<dbReference type="SUPFAM" id="SSF75005">
    <property type="entry name" value="Arabinanase/levansucrase/invertase"/>
    <property type="match status" value="1"/>
</dbReference>
<evidence type="ECO:0000313" key="2">
    <source>
        <dbReference type="EMBL" id="ATY34387.1"/>
    </source>
</evidence>
<accession>A0A2K8MKI8</accession>
<sequence>MKCLLAASASALVLLLSGAPATAQSAPAAKQLEIVQRIVAQPGRPPAEKERSAYLLAYFKDETHSLHFAVSADGYSFTDVNSGEPVLRGRDIAEQKGVRDPHIARGPDGAFYLAMTDLHIFAKREGLRSTEWQRDGDIHGWGNNRALIFMKSWDLVHWTHSSVRVDRLFPSTAQIGSAWAPQTIYDPEKRKMMVSYSTRNGKETDHMVYSYADAGFTTLTAPPRDLFRYPIPGKATIDGDITKVGDKYHLFYVAHDKPGNLRQAISRKINRGYAFNPAKIDPETVATEAPTLWRRHGTDTWVLMYDVYGAKPVNNMGFSETRDFVHFTNLGRFNEPGSPMKATNFSQAKHGAVVSITPAEMRRLQAWFEKR</sequence>
<protein>
    <submittedName>
        <fullName evidence="2">Beta-xylosidase</fullName>
    </submittedName>
</protein>
<proteinExistence type="predicted"/>
<dbReference type="Proteomes" id="UP000229081">
    <property type="component" value="Chromosome"/>
</dbReference>
<dbReference type="PANTHER" id="PTHR43301:SF3">
    <property type="entry name" value="ARABINAN ENDO-1,5-ALPHA-L-ARABINOSIDASE A-RELATED"/>
    <property type="match status" value="1"/>
</dbReference>
<dbReference type="PANTHER" id="PTHR43301">
    <property type="entry name" value="ARABINAN ENDO-1,5-ALPHA-L-ARABINOSIDASE"/>
    <property type="match status" value="1"/>
</dbReference>
<dbReference type="InterPro" id="IPR050727">
    <property type="entry name" value="GH43_arabinanases"/>
</dbReference>
<dbReference type="InterPro" id="IPR023296">
    <property type="entry name" value="Glyco_hydro_beta-prop_sf"/>
</dbReference>
<evidence type="ECO:0000256" key="1">
    <source>
        <dbReference type="SAM" id="SignalP"/>
    </source>
</evidence>
<dbReference type="AlphaFoldDB" id="A0A2K8MKI8"/>